<dbReference type="Proteomes" id="UP000680866">
    <property type="component" value="Chromosome"/>
</dbReference>
<sequence>MARDGGRRVARQDAADGARDSRVKPVKQGHLAVTEITFSRPGGPSPFGDEVQFPLPVEDLNYTHVSR</sequence>
<dbReference type="KEGG" id="pry:Prubr_20390"/>
<name>A0A810N044_9ACTN</name>
<organism evidence="2 3">
    <name type="scientific">Polymorphospora rubra</name>
    <dbReference type="NCBI Taxonomy" id="338584"/>
    <lineage>
        <taxon>Bacteria</taxon>
        <taxon>Bacillati</taxon>
        <taxon>Actinomycetota</taxon>
        <taxon>Actinomycetes</taxon>
        <taxon>Micromonosporales</taxon>
        <taxon>Micromonosporaceae</taxon>
        <taxon>Polymorphospora</taxon>
    </lineage>
</organism>
<dbReference type="EMBL" id="AP023359">
    <property type="protein sequence ID" value="BCJ65018.1"/>
    <property type="molecule type" value="Genomic_DNA"/>
</dbReference>
<evidence type="ECO:0000313" key="2">
    <source>
        <dbReference type="EMBL" id="BCJ65018.1"/>
    </source>
</evidence>
<evidence type="ECO:0000256" key="1">
    <source>
        <dbReference type="SAM" id="MobiDB-lite"/>
    </source>
</evidence>
<reference evidence="2" key="1">
    <citation type="submission" date="2020-08" db="EMBL/GenBank/DDBJ databases">
        <title>Whole genome shotgun sequence of Polymorphospora rubra NBRC 101157.</title>
        <authorList>
            <person name="Komaki H."/>
            <person name="Tamura T."/>
        </authorList>
    </citation>
    <scope>NUCLEOTIDE SEQUENCE</scope>
    <source>
        <strain evidence="2">NBRC 101157</strain>
    </source>
</reference>
<feature type="compositionally biased region" description="Basic and acidic residues" evidence="1">
    <location>
        <begin position="1"/>
        <end position="23"/>
    </location>
</feature>
<keyword evidence="3" id="KW-1185">Reference proteome</keyword>
<dbReference type="RefSeq" id="WP_212824191.1">
    <property type="nucleotide sequence ID" value="NZ_AP023359.1"/>
</dbReference>
<dbReference type="AlphaFoldDB" id="A0A810N044"/>
<gene>
    <name evidence="2" type="ORF">Prubr_20390</name>
</gene>
<feature type="region of interest" description="Disordered" evidence="1">
    <location>
        <begin position="1"/>
        <end position="28"/>
    </location>
</feature>
<accession>A0A810N044</accession>
<evidence type="ECO:0000313" key="3">
    <source>
        <dbReference type="Proteomes" id="UP000680866"/>
    </source>
</evidence>
<proteinExistence type="predicted"/>
<protein>
    <submittedName>
        <fullName evidence="2">Uncharacterized protein</fullName>
    </submittedName>
</protein>